<proteinExistence type="inferred from homology"/>
<comment type="similarity">
    <text evidence="1">Belongs to the glycosyltransferase group 1 family. Glycosyltransferase 30 subfamily.</text>
</comment>
<evidence type="ECO:0000256" key="4">
    <source>
        <dbReference type="ARBA" id="ARBA00031445"/>
    </source>
</evidence>
<keyword evidence="3 11" id="KW-0808">Transferase</keyword>
<evidence type="ECO:0000256" key="7">
    <source>
        <dbReference type="PIRSR" id="PIRSR639901-2"/>
    </source>
</evidence>
<dbReference type="InterPro" id="IPR038107">
    <property type="entry name" value="Glycos_transf_N_sf"/>
</dbReference>
<evidence type="ECO:0000256" key="1">
    <source>
        <dbReference type="ARBA" id="ARBA00006380"/>
    </source>
</evidence>
<protein>
    <recommendedName>
        <fullName evidence="2">lipid IVA 3-deoxy-D-manno-octulosonic acid transferase</fullName>
        <ecNumber evidence="2">2.4.99.12</ecNumber>
    </recommendedName>
    <alternativeName>
        <fullName evidence="4">Lipid IV(A) 3-deoxy-D-manno-octulosonic acid transferase</fullName>
    </alternativeName>
</protein>
<evidence type="ECO:0000256" key="6">
    <source>
        <dbReference type="PIRSR" id="PIRSR639901-1"/>
    </source>
</evidence>
<evidence type="ECO:0000259" key="9">
    <source>
        <dbReference type="Pfam" id="PF04413"/>
    </source>
</evidence>
<organism evidence="10 11">
    <name type="scientific">Phoenix dactylifera</name>
    <name type="common">Date palm</name>
    <dbReference type="NCBI Taxonomy" id="42345"/>
    <lineage>
        <taxon>Eukaryota</taxon>
        <taxon>Viridiplantae</taxon>
        <taxon>Streptophyta</taxon>
        <taxon>Embryophyta</taxon>
        <taxon>Tracheophyta</taxon>
        <taxon>Spermatophyta</taxon>
        <taxon>Magnoliopsida</taxon>
        <taxon>Liliopsida</taxon>
        <taxon>Arecaceae</taxon>
        <taxon>Coryphoideae</taxon>
        <taxon>Phoeniceae</taxon>
        <taxon>Phoenix</taxon>
    </lineage>
</organism>
<feature type="domain" description="3-deoxy-D-manno-octulosonic-acid transferase N-terminal" evidence="9">
    <location>
        <begin position="45"/>
        <end position="224"/>
    </location>
</feature>
<keyword evidence="8" id="KW-1133">Transmembrane helix</keyword>
<keyword evidence="8" id="KW-0472">Membrane</keyword>
<evidence type="ECO:0000313" key="11">
    <source>
        <dbReference type="RefSeq" id="XP_038985799.1"/>
    </source>
</evidence>
<name>A0A8B9AR46_PHODC</name>
<evidence type="ECO:0000313" key="10">
    <source>
        <dbReference type="Proteomes" id="UP000228380"/>
    </source>
</evidence>
<evidence type="ECO:0000256" key="3">
    <source>
        <dbReference type="ARBA" id="ARBA00022679"/>
    </source>
</evidence>
<dbReference type="FunFam" id="3.40.50.11720:FF:000001">
    <property type="entry name" value="3-deoxy-D-manno-octulosonic acid transferase"/>
    <property type="match status" value="1"/>
</dbReference>
<feature type="active site" description="Proton acceptor" evidence="6">
    <location>
        <position position="72"/>
    </location>
</feature>
<feature type="transmembrane region" description="Helical" evidence="8">
    <location>
        <begin position="12"/>
        <end position="32"/>
    </location>
</feature>
<dbReference type="OrthoDB" id="308383at2759"/>
<keyword evidence="8" id="KW-0812">Transmembrane</keyword>
<dbReference type="KEGG" id="pda:103696405"/>
<dbReference type="GO" id="GO:0009245">
    <property type="term" value="P:lipid A biosynthetic process"/>
    <property type="evidence" value="ECO:0007669"/>
    <property type="project" value="TreeGrafter"/>
</dbReference>
<reference evidence="11" key="2">
    <citation type="submission" date="2025-08" db="UniProtKB">
        <authorList>
            <consortium name="RefSeq"/>
        </authorList>
    </citation>
    <scope>IDENTIFICATION</scope>
    <source>
        <tissue evidence="11">Young leaves</tissue>
    </source>
</reference>
<dbReference type="FunFam" id="3.40.50.2000:FF:000032">
    <property type="entry name" value="3-deoxy-D-manno-octulosonic acid transferase"/>
    <property type="match status" value="1"/>
</dbReference>
<dbReference type="AlphaFoldDB" id="A0A8B9AR46"/>
<evidence type="ECO:0000256" key="5">
    <source>
        <dbReference type="ARBA" id="ARBA00049183"/>
    </source>
</evidence>
<dbReference type="PANTHER" id="PTHR42755:SF1">
    <property type="entry name" value="3-DEOXY-D-MANNO-OCTULOSONIC ACID TRANSFERASE, MITOCHONDRIAL-RELATED"/>
    <property type="match status" value="1"/>
</dbReference>
<dbReference type="GO" id="GO:0005886">
    <property type="term" value="C:plasma membrane"/>
    <property type="evidence" value="ECO:0007669"/>
    <property type="project" value="TreeGrafter"/>
</dbReference>
<dbReference type="RefSeq" id="XP_038985799.1">
    <property type="nucleotide sequence ID" value="XM_039129871.1"/>
</dbReference>
<dbReference type="PANTHER" id="PTHR42755">
    <property type="entry name" value="3-DEOXY-MANNO-OCTULOSONATE CYTIDYLYLTRANSFERASE"/>
    <property type="match status" value="1"/>
</dbReference>
<comment type="catalytic activity">
    <reaction evidence="5">
        <text>lipid IVA (E. coli) + CMP-3-deoxy-beta-D-manno-octulosonate = alpha-Kdo-(2-&gt;6)-lipid IVA (E. coli) + CMP + H(+)</text>
        <dbReference type="Rhea" id="RHEA:28066"/>
        <dbReference type="ChEBI" id="CHEBI:15378"/>
        <dbReference type="ChEBI" id="CHEBI:58603"/>
        <dbReference type="ChEBI" id="CHEBI:60364"/>
        <dbReference type="ChEBI" id="CHEBI:60377"/>
        <dbReference type="ChEBI" id="CHEBI:85987"/>
        <dbReference type="EC" id="2.4.99.12"/>
    </reaction>
</comment>
<feature type="site" description="Transition state stabilizer" evidence="7">
    <location>
        <position position="222"/>
    </location>
</feature>
<dbReference type="GO" id="GO:0043842">
    <property type="term" value="F:Kdo transferase activity"/>
    <property type="evidence" value="ECO:0007669"/>
    <property type="project" value="UniProtKB-EC"/>
</dbReference>
<dbReference type="GeneID" id="103696405"/>
<feature type="site" description="Transition state stabilizer" evidence="7">
    <location>
        <position position="142"/>
    </location>
</feature>
<sequence length="451" mass="49901">MTLGQMAVRGNLAYRLYRVVTLVAAPLIYLHLHWRRLRGLEHPTRWPERFGRPSSPRPPGPLLWFHAVSLGEGLAAIPVIKHCVGRHPDFVVLMTTTTTSAFEVIKDQLPNVVIYQLAPLDSPLAVDAFLAYWKPVAVLLMESELWPNLIISATEKGITVALLNARMSSRSFKRWSGPIALPLISFMLSKLSLIVPLSTVEAIRFQLLHASPSTINFAGDLKYAVGDFDILEKEGMKIKDLQLQLAERPTWMAASLHKGEEEVMLWVHLELIKSYPDLILILVTRHPQHGQQIALALKSQGLNVALRSRNEIISSCTNIYVVDTLGELRMLYRVTPIAVIGGSFLPGLAGHNLSEAAAAGCAVLTGPYVGHFSNMLVEMLQSDRLSIMQVGGNIELVEALKQLLGEVKVLKARQEAARRAFSAVSNGVVHRVWNLVSNFVLEIAHRKLDGG</sequence>
<evidence type="ECO:0000256" key="8">
    <source>
        <dbReference type="SAM" id="Phobius"/>
    </source>
</evidence>
<dbReference type="Gene3D" id="3.40.50.2000">
    <property type="entry name" value="Glycogen Phosphorylase B"/>
    <property type="match status" value="1"/>
</dbReference>
<evidence type="ECO:0000256" key="2">
    <source>
        <dbReference type="ARBA" id="ARBA00012621"/>
    </source>
</evidence>
<dbReference type="InterPro" id="IPR039901">
    <property type="entry name" value="Kdotransferase"/>
</dbReference>
<dbReference type="Gene3D" id="3.40.50.11720">
    <property type="entry name" value="3-Deoxy-D-manno-octulosonic-acid transferase, N-terminal domain"/>
    <property type="match status" value="1"/>
</dbReference>
<dbReference type="Proteomes" id="UP000228380">
    <property type="component" value="Chromosome 9"/>
</dbReference>
<gene>
    <name evidence="11" type="primary">LOC103696405</name>
</gene>
<dbReference type="EC" id="2.4.99.12" evidence="2"/>
<dbReference type="Pfam" id="PF04413">
    <property type="entry name" value="Glycos_transf_N"/>
    <property type="match status" value="1"/>
</dbReference>
<keyword evidence="10" id="KW-1185">Reference proteome</keyword>
<reference evidence="10" key="1">
    <citation type="journal article" date="2019" name="Nat. Commun.">
        <title>Genome-wide association mapping of date palm fruit traits.</title>
        <authorList>
            <person name="Hazzouri K.M."/>
            <person name="Gros-Balthazard M."/>
            <person name="Flowers J.M."/>
            <person name="Copetti D."/>
            <person name="Lemansour A."/>
            <person name="Lebrun M."/>
            <person name="Masmoudi K."/>
            <person name="Ferrand S."/>
            <person name="Dhar M.I."/>
            <person name="Fresquez Z.A."/>
            <person name="Rosas U."/>
            <person name="Zhang J."/>
            <person name="Talag J."/>
            <person name="Lee S."/>
            <person name="Kudrna D."/>
            <person name="Powell R.F."/>
            <person name="Leitch I.J."/>
            <person name="Krueger R.R."/>
            <person name="Wing R.A."/>
            <person name="Amiri K.M.A."/>
            <person name="Purugganan M.D."/>
        </authorList>
    </citation>
    <scope>NUCLEOTIDE SEQUENCE [LARGE SCALE GENOMIC DNA]</scope>
    <source>
        <strain evidence="10">cv. Khalas</strain>
    </source>
</reference>
<dbReference type="InterPro" id="IPR007507">
    <property type="entry name" value="Glycos_transf_N"/>
</dbReference>
<accession>A0A8B9AR46</accession>